<dbReference type="SUPFAM" id="SSF51735">
    <property type="entry name" value="NAD(P)-binding Rossmann-fold domains"/>
    <property type="match status" value="1"/>
</dbReference>
<dbReference type="PRINTS" id="PR00080">
    <property type="entry name" value="SDRFAMILY"/>
</dbReference>
<sequence length="107" mass="11372">PFYVLRESTRTVRENGRIISISSSVTALAFPGYGLYSASKAAVEQLSRTLTKEFGARGITVNIVSPGPTDTALFRSGKDEATIARIVGLIPMGRMGKPEDIAAVVLS</sequence>
<dbReference type="PANTHER" id="PTHR48107">
    <property type="entry name" value="NADPH-DEPENDENT ALDEHYDE REDUCTASE-LIKE PROTEIN, CHLOROPLASTIC-RELATED"/>
    <property type="match status" value="1"/>
</dbReference>
<accession>A0A4P9WQB4</accession>
<evidence type="ECO:0008006" key="5">
    <source>
        <dbReference type="Google" id="ProtNLM"/>
    </source>
</evidence>
<reference evidence="4" key="1">
    <citation type="journal article" date="2018" name="Nat. Microbiol.">
        <title>Leveraging single-cell genomics to expand the fungal tree of life.</title>
        <authorList>
            <person name="Ahrendt S.R."/>
            <person name="Quandt C.A."/>
            <person name="Ciobanu D."/>
            <person name="Clum A."/>
            <person name="Salamov A."/>
            <person name="Andreopoulos B."/>
            <person name="Cheng J.F."/>
            <person name="Woyke T."/>
            <person name="Pelin A."/>
            <person name="Henrissat B."/>
            <person name="Reynolds N.K."/>
            <person name="Benny G.L."/>
            <person name="Smith M.E."/>
            <person name="James T.Y."/>
            <person name="Grigoriev I.V."/>
        </authorList>
    </citation>
    <scope>NUCLEOTIDE SEQUENCE [LARGE SCALE GENOMIC DNA]</scope>
</reference>
<protein>
    <recommendedName>
        <fullName evidence="5">SDR family oxidoreductase</fullName>
    </recommendedName>
</protein>
<dbReference type="OrthoDB" id="15140at2759"/>
<dbReference type="InterPro" id="IPR036291">
    <property type="entry name" value="NAD(P)-bd_dom_sf"/>
</dbReference>
<evidence type="ECO:0000256" key="2">
    <source>
        <dbReference type="ARBA" id="ARBA00023002"/>
    </source>
</evidence>
<dbReference type="AlphaFoldDB" id="A0A4P9WQB4"/>
<feature type="non-terminal residue" evidence="3">
    <location>
        <position position="1"/>
    </location>
</feature>
<keyword evidence="4" id="KW-1185">Reference proteome</keyword>
<dbReference type="PANTHER" id="PTHR48107:SF7">
    <property type="entry name" value="RE15974P"/>
    <property type="match status" value="1"/>
</dbReference>
<keyword evidence="2" id="KW-0560">Oxidoreductase</keyword>
<proteinExistence type="inferred from homology"/>
<dbReference type="EMBL" id="KZ994393">
    <property type="protein sequence ID" value="RKO93056.1"/>
    <property type="molecule type" value="Genomic_DNA"/>
</dbReference>
<evidence type="ECO:0000313" key="3">
    <source>
        <dbReference type="EMBL" id="RKO93056.1"/>
    </source>
</evidence>
<dbReference type="PRINTS" id="PR00081">
    <property type="entry name" value="GDHRDH"/>
</dbReference>
<evidence type="ECO:0000256" key="1">
    <source>
        <dbReference type="ARBA" id="ARBA00006484"/>
    </source>
</evidence>
<name>A0A4P9WQB4_9FUNG</name>
<dbReference type="Gene3D" id="3.40.50.720">
    <property type="entry name" value="NAD(P)-binding Rossmann-like Domain"/>
    <property type="match status" value="1"/>
</dbReference>
<dbReference type="Proteomes" id="UP000269721">
    <property type="component" value="Unassembled WGS sequence"/>
</dbReference>
<dbReference type="GO" id="GO:0016614">
    <property type="term" value="F:oxidoreductase activity, acting on CH-OH group of donors"/>
    <property type="evidence" value="ECO:0007669"/>
    <property type="project" value="UniProtKB-ARBA"/>
</dbReference>
<evidence type="ECO:0000313" key="4">
    <source>
        <dbReference type="Proteomes" id="UP000269721"/>
    </source>
</evidence>
<dbReference type="Pfam" id="PF13561">
    <property type="entry name" value="adh_short_C2"/>
    <property type="match status" value="1"/>
</dbReference>
<comment type="similarity">
    <text evidence="1">Belongs to the short-chain dehydrogenases/reductases (SDR) family.</text>
</comment>
<organism evidence="3 4">
    <name type="scientific">Blyttiomyces helicus</name>
    <dbReference type="NCBI Taxonomy" id="388810"/>
    <lineage>
        <taxon>Eukaryota</taxon>
        <taxon>Fungi</taxon>
        <taxon>Fungi incertae sedis</taxon>
        <taxon>Chytridiomycota</taxon>
        <taxon>Chytridiomycota incertae sedis</taxon>
        <taxon>Chytridiomycetes</taxon>
        <taxon>Chytridiomycetes incertae sedis</taxon>
        <taxon>Blyttiomyces</taxon>
    </lineage>
</organism>
<dbReference type="InterPro" id="IPR002347">
    <property type="entry name" value="SDR_fam"/>
</dbReference>
<gene>
    <name evidence="3" type="ORF">BDK51DRAFT_22333</name>
</gene>